<dbReference type="Proteomes" id="UP001287356">
    <property type="component" value="Unassembled WGS sequence"/>
</dbReference>
<reference evidence="2" key="1">
    <citation type="journal article" date="2023" name="Mol. Phylogenet. Evol.">
        <title>Genome-scale phylogeny and comparative genomics of the fungal order Sordariales.</title>
        <authorList>
            <person name="Hensen N."/>
            <person name="Bonometti L."/>
            <person name="Westerberg I."/>
            <person name="Brannstrom I.O."/>
            <person name="Guillou S."/>
            <person name="Cros-Aarteil S."/>
            <person name="Calhoun S."/>
            <person name="Haridas S."/>
            <person name="Kuo A."/>
            <person name="Mondo S."/>
            <person name="Pangilinan J."/>
            <person name="Riley R."/>
            <person name="LaButti K."/>
            <person name="Andreopoulos B."/>
            <person name="Lipzen A."/>
            <person name="Chen C."/>
            <person name="Yan M."/>
            <person name="Daum C."/>
            <person name="Ng V."/>
            <person name="Clum A."/>
            <person name="Steindorff A."/>
            <person name="Ohm R.A."/>
            <person name="Martin F."/>
            <person name="Silar P."/>
            <person name="Natvig D.O."/>
            <person name="Lalanne C."/>
            <person name="Gautier V."/>
            <person name="Ament-Velasquez S.L."/>
            <person name="Kruys A."/>
            <person name="Hutchinson M.I."/>
            <person name="Powell A.J."/>
            <person name="Barry K."/>
            <person name="Miller A.N."/>
            <person name="Grigoriev I.V."/>
            <person name="Debuchy R."/>
            <person name="Gladieux P."/>
            <person name="Hiltunen Thoren M."/>
            <person name="Johannesson H."/>
        </authorList>
    </citation>
    <scope>NUCLEOTIDE SEQUENCE</scope>
    <source>
        <strain evidence="2">CBS 958.72</strain>
    </source>
</reference>
<feature type="region of interest" description="Disordered" evidence="1">
    <location>
        <begin position="28"/>
        <end position="152"/>
    </location>
</feature>
<evidence type="ECO:0000313" key="2">
    <source>
        <dbReference type="EMBL" id="KAK3360837.1"/>
    </source>
</evidence>
<sequence>SRRALPLAWACTGVDQDTRPLACPCAISSPPWPGTPQPGCPRRSRRTCRPRARRTRHSRTGHGDACAISSPPWAGPPQPGCSRPRRTSRPRARRTRHARAAHGDACATLSPASTSPSSAAGRTGGPARSTKRPVGGRGPGAVTPRTRVVLLA</sequence>
<feature type="non-terminal residue" evidence="2">
    <location>
        <position position="152"/>
    </location>
</feature>
<organism evidence="2 3">
    <name type="scientific">Lasiosphaeria ovina</name>
    <dbReference type="NCBI Taxonomy" id="92902"/>
    <lineage>
        <taxon>Eukaryota</taxon>
        <taxon>Fungi</taxon>
        <taxon>Dikarya</taxon>
        <taxon>Ascomycota</taxon>
        <taxon>Pezizomycotina</taxon>
        <taxon>Sordariomycetes</taxon>
        <taxon>Sordariomycetidae</taxon>
        <taxon>Sordariales</taxon>
        <taxon>Lasiosphaeriaceae</taxon>
        <taxon>Lasiosphaeria</taxon>
    </lineage>
</organism>
<evidence type="ECO:0000313" key="3">
    <source>
        <dbReference type="Proteomes" id="UP001287356"/>
    </source>
</evidence>
<feature type="compositionally biased region" description="Pro residues" evidence="1">
    <location>
        <begin position="30"/>
        <end position="39"/>
    </location>
</feature>
<dbReference type="EMBL" id="JAULSN010000014">
    <property type="protein sequence ID" value="KAK3360837.1"/>
    <property type="molecule type" value="Genomic_DNA"/>
</dbReference>
<name>A0AAE0JSS4_9PEZI</name>
<feature type="non-terminal residue" evidence="2">
    <location>
        <position position="1"/>
    </location>
</feature>
<evidence type="ECO:0000256" key="1">
    <source>
        <dbReference type="SAM" id="MobiDB-lite"/>
    </source>
</evidence>
<proteinExistence type="predicted"/>
<dbReference type="AlphaFoldDB" id="A0AAE0JSS4"/>
<feature type="compositionally biased region" description="Basic residues" evidence="1">
    <location>
        <begin position="83"/>
        <end position="100"/>
    </location>
</feature>
<keyword evidence="3" id="KW-1185">Reference proteome</keyword>
<feature type="compositionally biased region" description="Basic residues" evidence="1">
    <location>
        <begin position="42"/>
        <end position="60"/>
    </location>
</feature>
<feature type="compositionally biased region" description="Low complexity" evidence="1">
    <location>
        <begin position="110"/>
        <end position="128"/>
    </location>
</feature>
<reference evidence="2" key="2">
    <citation type="submission" date="2023-06" db="EMBL/GenBank/DDBJ databases">
        <authorList>
            <consortium name="Lawrence Berkeley National Laboratory"/>
            <person name="Haridas S."/>
            <person name="Hensen N."/>
            <person name="Bonometti L."/>
            <person name="Westerberg I."/>
            <person name="Brannstrom I.O."/>
            <person name="Guillou S."/>
            <person name="Cros-Aarteil S."/>
            <person name="Calhoun S."/>
            <person name="Kuo A."/>
            <person name="Mondo S."/>
            <person name="Pangilinan J."/>
            <person name="Riley R."/>
            <person name="Labutti K."/>
            <person name="Andreopoulos B."/>
            <person name="Lipzen A."/>
            <person name="Chen C."/>
            <person name="Yanf M."/>
            <person name="Daum C."/>
            <person name="Ng V."/>
            <person name="Clum A."/>
            <person name="Steindorff A."/>
            <person name="Ohm R."/>
            <person name="Martin F."/>
            <person name="Silar P."/>
            <person name="Natvig D."/>
            <person name="Lalanne C."/>
            <person name="Gautier V."/>
            <person name="Ament-Velasquez S.L."/>
            <person name="Kruys A."/>
            <person name="Hutchinson M.I."/>
            <person name="Powell A.J."/>
            <person name="Barry K."/>
            <person name="Miller A.N."/>
            <person name="Grigoriev I.V."/>
            <person name="Debuchy R."/>
            <person name="Gladieux P."/>
            <person name="Thoren M.H."/>
            <person name="Johannesson H."/>
        </authorList>
    </citation>
    <scope>NUCLEOTIDE SEQUENCE</scope>
    <source>
        <strain evidence="2">CBS 958.72</strain>
    </source>
</reference>
<comment type="caution">
    <text evidence="2">The sequence shown here is derived from an EMBL/GenBank/DDBJ whole genome shotgun (WGS) entry which is preliminary data.</text>
</comment>
<accession>A0AAE0JSS4</accession>
<gene>
    <name evidence="2" type="ORF">B0T24DRAFT_671742</name>
</gene>
<protein>
    <submittedName>
        <fullName evidence="2">Uncharacterized protein</fullName>
    </submittedName>
</protein>